<dbReference type="Pfam" id="PF00013">
    <property type="entry name" value="KH_1"/>
    <property type="match status" value="5"/>
</dbReference>
<dbReference type="CDD" id="cd22459">
    <property type="entry name" value="KH-I_PEPPER_rpt1_like"/>
    <property type="match status" value="1"/>
</dbReference>
<dbReference type="Gene3D" id="3.30.1370.10">
    <property type="entry name" value="K Homology domain, type 1"/>
    <property type="match status" value="4"/>
</dbReference>
<reference evidence="5" key="1">
    <citation type="journal article" date="2023" name="Nat. Commun.">
        <title>Diploid and tetraploid genomes of Acorus and the evolution of monocots.</title>
        <authorList>
            <person name="Ma L."/>
            <person name="Liu K.W."/>
            <person name="Li Z."/>
            <person name="Hsiao Y.Y."/>
            <person name="Qi Y."/>
            <person name="Fu T."/>
            <person name="Tang G.D."/>
            <person name="Zhang D."/>
            <person name="Sun W.H."/>
            <person name="Liu D.K."/>
            <person name="Li Y."/>
            <person name="Chen G.Z."/>
            <person name="Liu X.D."/>
            <person name="Liao X.Y."/>
            <person name="Jiang Y.T."/>
            <person name="Yu X."/>
            <person name="Hao Y."/>
            <person name="Huang J."/>
            <person name="Zhao X.W."/>
            <person name="Ke S."/>
            <person name="Chen Y.Y."/>
            <person name="Wu W.L."/>
            <person name="Hsu J.L."/>
            <person name="Lin Y.F."/>
            <person name="Huang M.D."/>
            <person name="Li C.Y."/>
            <person name="Huang L."/>
            <person name="Wang Z.W."/>
            <person name="Zhao X."/>
            <person name="Zhong W.Y."/>
            <person name="Peng D.H."/>
            <person name="Ahmad S."/>
            <person name="Lan S."/>
            <person name="Zhang J.S."/>
            <person name="Tsai W.C."/>
            <person name="Van de Peer Y."/>
            <person name="Liu Z.J."/>
        </authorList>
    </citation>
    <scope>NUCLEOTIDE SEQUENCE</scope>
    <source>
        <strain evidence="5">CP</strain>
    </source>
</reference>
<dbReference type="Gene3D" id="3.30.310.210">
    <property type="match status" value="1"/>
</dbReference>
<dbReference type="EMBL" id="JAUJYO010000002">
    <property type="protein sequence ID" value="KAK1324197.1"/>
    <property type="molecule type" value="Genomic_DNA"/>
</dbReference>
<feature type="compositionally biased region" description="Basic and acidic residues" evidence="3">
    <location>
        <begin position="102"/>
        <end position="111"/>
    </location>
</feature>
<dbReference type="PROSITE" id="PS50084">
    <property type="entry name" value="KH_TYPE_1"/>
    <property type="match status" value="5"/>
</dbReference>
<dbReference type="InterPro" id="IPR004087">
    <property type="entry name" value="KH_dom"/>
</dbReference>
<dbReference type="Proteomes" id="UP001180020">
    <property type="component" value="Unassembled WGS sequence"/>
</dbReference>
<dbReference type="AlphaFoldDB" id="A0AAV9FFJ7"/>
<feature type="region of interest" description="Disordered" evidence="3">
    <location>
        <begin position="1"/>
        <end position="23"/>
    </location>
</feature>
<feature type="compositionally biased region" description="Basic and acidic residues" evidence="3">
    <location>
        <begin position="126"/>
        <end position="151"/>
    </location>
</feature>
<protein>
    <submittedName>
        <fullName evidence="5">KH domain-containing protein</fullName>
    </submittedName>
</protein>
<accession>A0AAV9FFJ7</accession>
<feature type="domain" description="K Homology" evidence="4">
    <location>
        <begin position="612"/>
        <end position="682"/>
    </location>
</feature>
<comment type="caution">
    <text evidence="5">The sequence shown here is derived from an EMBL/GenBank/DDBJ whole genome shotgun (WGS) entry which is preliminary data.</text>
</comment>
<evidence type="ECO:0000313" key="5">
    <source>
        <dbReference type="EMBL" id="KAK1324197.1"/>
    </source>
</evidence>
<evidence type="ECO:0000256" key="2">
    <source>
        <dbReference type="PROSITE-ProRule" id="PRU00117"/>
    </source>
</evidence>
<dbReference type="PANTHER" id="PTHR10288">
    <property type="entry name" value="KH DOMAIN CONTAINING RNA BINDING PROTEIN"/>
    <property type="match status" value="1"/>
</dbReference>
<feature type="domain" description="K Homology" evidence="4">
    <location>
        <begin position="183"/>
        <end position="258"/>
    </location>
</feature>
<feature type="compositionally biased region" description="Acidic residues" evidence="3">
    <location>
        <begin position="112"/>
        <end position="125"/>
    </location>
</feature>
<feature type="domain" description="K Homology" evidence="4">
    <location>
        <begin position="417"/>
        <end position="492"/>
    </location>
</feature>
<evidence type="ECO:0000256" key="3">
    <source>
        <dbReference type="SAM" id="MobiDB-lite"/>
    </source>
</evidence>
<evidence type="ECO:0000256" key="1">
    <source>
        <dbReference type="ARBA" id="ARBA00022737"/>
    </source>
</evidence>
<feature type="region of interest" description="Disordered" evidence="3">
    <location>
        <begin position="98"/>
        <end position="151"/>
    </location>
</feature>
<dbReference type="CDD" id="cd22460">
    <property type="entry name" value="KH-I_PEPPER_rpt2_like"/>
    <property type="match status" value="2"/>
</dbReference>
<feature type="domain" description="K Homology" evidence="4">
    <location>
        <begin position="332"/>
        <end position="405"/>
    </location>
</feature>
<evidence type="ECO:0000259" key="4">
    <source>
        <dbReference type="SMART" id="SM00322"/>
    </source>
</evidence>
<dbReference type="InterPro" id="IPR004088">
    <property type="entry name" value="KH_dom_type_1"/>
</dbReference>
<dbReference type="SUPFAM" id="SSF54791">
    <property type="entry name" value="Eukaryotic type KH-domain (KH-domain type I)"/>
    <property type="match status" value="5"/>
</dbReference>
<proteinExistence type="predicted"/>
<keyword evidence="2" id="KW-0694">RNA-binding</keyword>
<name>A0AAV9FFJ7_ACOCL</name>
<reference evidence="5" key="2">
    <citation type="submission" date="2023-06" db="EMBL/GenBank/DDBJ databases">
        <authorList>
            <person name="Ma L."/>
            <person name="Liu K.-W."/>
            <person name="Li Z."/>
            <person name="Hsiao Y.-Y."/>
            <person name="Qi Y."/>
            <person name="Fu T."/>
            <person name="Tang G."/>
            <person name="Zhang D."/>
            <person name="Sun W.-H."/>
            <person name="Liu D.-K."/>
            <person name="Li Y."/>
            <person name="Chen G.-Z."/>
            <person name="Liu X.-D."/>
            <person name="Liao X.-Y."/>
            <person name="Jiang Y.-T."/>
            <person name="Yu X."/>
            <person name="Hao Y."/>
            <person name="Huang J."/>
            <person name="Zhao X.-W."/>
            <person name="Ke S."/>
            <person name="Chen Y.-Y."/>
            <person name="Wu W.-L."/>
            <person name="Hsu J.-L."/>
            <person name="Lin Y.-F."/>
            <person name="Huang M.-D."/>
            <person name="Li C.-Y."/>
            <person name="Huang L."/>
            <person name="Wang Z.-W."/>
            <person name="Zhao X."/>
            <person name="Zhong W.-Y."/>
            <person name="Peng D.-H."/>
            <person name="Ahmad S."/>
            <person name="Lan S."/>
            <person name="Zhang J.-S."/>
            <person name="Tsai W.-C."/>
            <person name="Van De Peer Y."/>
            <person name="Liu Z.-J."/>
        </authorList>
    </citation>
    <scope>NUCLEOTIDE SEQUENCE</scope>
    <source>
        <strain evidence="5">CP</strain>
        <tissue evidence="5">Leaves</tissue>
    </source>
</reference>
<keyword evidence="1" id="KW-0677">Repeat</keyword>
<sequence length="688" mass="74520">MSLPSKRPYDRSPLEPNGRGKWQKTASFASQSVPMKMTHGGVVVRILFPVSKSGSLIGKGGSVVKKIHKESGAKIKIEETEPGCDERIVVIMGFNKGSADSNVKDKNHDEEKNNDEENNDDEDSDDSRLDDENTDDKELSAVEELQSEKETSSVQKALFMVFERIVEREPELDEGDEEKKEPSTVTVRLLVLSTQVGCVLGKGGSVIKQMAAESGAQIRILPRDKLPSCASPVDELVQITGEVEAVRKALQSVSQKLLENPPHEQDSFPAGKPSGLSSRSFAPFVRPEVFPPVNHPYPAGPLDNNDYPPSLASSFPNFFESGNPGRLPISAELLTFRMLCMNDKVGGAIGKGGVIIRSLQNETGCEIKILETVPESDDRIVIISGPSLPDDRISPPQDALLRVHSRTVTAAPDGPDDHVLCRLLVSSNQIGCILGKGGAIITEMRKFTGAHIRVLGKDKNPHSASENDEVVVITGVFEVVQEALMQISTRLRHHLFRDKLSSMGHPSHPSFDQLPPFPPYMGRLREQSPPGLYSKLRHPFHKFDSVGGFHPHDDRVAFHQSGAPAHSSERMPWISQGIGEVGGRIPMPDYVGGGPQRRYAEFGGGNQPAVITSTTVEVVVPQAVVPDIHGVDGGSLKQIRQISGAKITITEPKLGASETAIIISGTPEQTHAAQSLLQAFVMSGTSSP</sequence>
<evidence type="ECO:0000313" key="6">
    <source>
        <dbReference type="Proteomes" id="UP001180020"/>
    </source>
</evidence>
<gene>
    <name evidence="5" type="ORF">QJS10_CPA02g00015</name>
</gene>
<dbReference type="InterPro" id="IPR036612">
    <property type="entry name" value="KH_dom_type_1_sf"/>
</dbReference>
<feature type="domain" description="K Homology" evidence="4">
    <location>
        <begin position="40"/>
        <end position="166"/>
    </location>
</feature>
<keyword evidence="6" id="KW-1185">Reference proteome</keyword>
<dbReference type="SMART" id="SM00322">
    <property type="entry name" value="KH"/>
    <property type="match status" value="5"/>
</dbReference>
<dbReference type="GO" id="GO:0003723">
    <property type="term" value="F:RNA binding"/>
    <property type="evidence" value="ECO:0007669"/>
    <property type="project" value="UniProtKB-UniRule"/>
</dbReference>
<organism evidence="5 6">
    <name type="scientific">Acorus calamus</name>
    <name type="common">Sweet flag</name>
    <dbReference type="NCBI Taxonomy" id="4465"/>
    <lineage>
        <taxon>Eukaryota</taxon>
        <taxon>Viridiplantae</taxon>
        <taxon>Streptophyta</taxon>
        <taxon>Embryophyta</taxon>
        <taxon>Tracheophyta</taxon>
        <taxon>Spermatophyta</taxon>
        <taxon>Magnoliopsida</taxon>
        <taxon>Liliopsida</taxon>
        <taxon>Acoraceae</taxon>
        <taxon>Acorus</taxon>
    </lineage>
</organism>